<evidence type="ECO:0000313" key="8">
    <source>
        <dbReference type="Proteomes" id="UP001431783"/>
    </source>
</evidence>
<feature type="compositionally biased region" description="Polar residues" evidence="5">
    <location>
        <begin position="282"/>
        <end position="292"/>
    </location>
</feature>
<protein>
    <recommendedName>
        <fullName evidence="6">MYND-type domain-containing protein</fullName>
    </recommendedName>
</protein>
<name>A0AAW1UVA0_9CUCU</name>
<keyword evidence="3" id="KW-0862">Zinc</keyword>
<feature type="region of interest" description="Disordered" evidence="5">
    <location>
        <begin position="717"/>
        <end position="749"/>
    </location>
</feature>
<evidence type="ECO:0000256" key="5">
    <source>
        <dbReference type="SAM" id="MobiDB-lite"/>
    </source>
</evidence>
<feature type="compositionally biased region" description="Low complexity" evidence="5">
    <location>
        <begin position="1016"/>
        <end position="1027"/>
    </location>
</feature>
<feature type="compositionally biased region" description="Basic and acidic residues" evidence="5">
    <location>
        <begin position="1"/>
        <end position="12"/>
    </location>
</feature>
<dbReference type="InterPro" id="IPR002893">
    <property type="entry name" value="Znf_MYND"/>
</dbReference>
<evidence type="ECO:0000256" key="4">
    <source>
        <dbReference type="PROSITE-ProRule" id="PRU00134"/>
    </source>
</evidence>
<feature type="region of interest" description="Disordered" evidence="5">
    <location>
        <begin position="274"/>
        <end position="327"/>
    </location>
</feature>
<accession>A0AAW1UVA0</accession>
<evidence type="ECO:0000259" key="6">
    <source>
        <dbReference type="PROSITE" id="PS50865"/>
    </source>
</evidence>
<evidence type="ECO:0000256" key="1">
    <source>
        <dbReference type="ARBA" id="ARBA00022723"/>
    </source>
</evidence>
<dbReference type="SUPFAM" id="SSF144232">
    <property type="entry name" value="HIT/MYND zinc finger-like"/>
    <property type="match status" value="1"/>
</dbReference>
<feature type="domain" description="MYND-type" evidence="6">
    <location>
        <begin position="1314"/>
        <end position="1349"/>
    </location>
</feature>
<dbReference type="EMBL" id="JARQZJ010000091">
    <property type="protein sequence ID" value="KAK9883499.1"/>
    <property type="molecule type" value="Genomic_DNA"/>
</dbReference>
<evidence type="ECO:0000313" key="7">
    <source>
        <dbReference type="EMBL" id="KAK9883499.1"/>
    </source>
</evidence>
<dbReference type="Pfam" id="PF01753">
    <property type="entry name" value="zf-MYND"/>
    <property type="match status" value="1"/>
</dbReference>
<feature type="region of interest" description="Disordered" evidence="5">
    <location>
        <begin position="1"/>
        <end position="39"/>
    </location>
</feature>
<feature type="region of interest" description="Disordered" evidence="5">
    <location>
        <begin position="1012"/>
        <end position="1031"/>
    </location>
</feature>
<comment type="caution">
    <text evidence="7">The sequence shown here is derived from an EMBL/GenBank/DDBJ whole genome shotgun (WGS) entry which is preliminary data.</text>
</comment>
<feature type="compositionally biased region" description="Polar residues" evidence="5">
    <location>
        <begin position="201"/>
        <end position="210"/>
    </location>
</feature>
<evidence type="ECO:0000256" key="3">
    <source>
        <dbReference type="ARBA" id="ARBA00022833"/>
    </source>
</evidence>
<keyword evidence="1" id="KW-0479">Metal-binding</keyword>
<keyword evidence="8" id="KW-1185">Reference proteome</keyword>
<feature type="region of interest" description="Disordered" evidence="5">
    <location>
        <begin position="201"/>
        <end position="235"/>
    </location>
</feature>
<dbReference type="Proteomes" id="UP001431783">
    <property type="component" value="Unassembled WGS sequence"/>
</dbReference>
<evidence type="ECO:0000256" key="2">
    <source>
        <dbReference type="ARBA" id="ARBA00022771"/>
    </source>
</evidence>
<dbReference type="EMBL" id="JARQZJ010000091">
    <property type="protein sequence ID" value="KAK9883498.1"/>
    <property type="molecule type" value="Genomic_DNA"/>
</dbReference>
<dbReference type="GO" id="GO:0008270">
    <property type="term" value="F:zinc ion binding"/>
    <property type="evidence" value="ECO:0007669"/>
    <property type="project" value="UniProtKB-KW"/>
</dbReference>
<keyword evidence="2 4" id="KW-0863">Zinc-finger</keyword>
<organism evidence="7 8">
    <name type="scientific">Henosepilachna vigintioctopunctata</name>
    <dbReference type="NCBI Taxonomy" id="420089"/>
    <lineage>
        <taxon>Eukaryota</taxon>
        <taxon>Metazoa</taxon>
        <taxon>Ecdysozoa</taxon>
        <taxon>Arthropoda</taxon>
        <taxon>Hexapoda</taxon>
        <taxon>Insecta</taxon>
        <taxon>Pterygota</taxon>
        <taxon>Neoptera</taxon>
        <taxon>Endopterygota</taxon>
        <taxon>Coleoptera</taxon>
        <taxon>Polyphaga</taxon>
        <taxon>Cucujiformia</taxon>
        <taxon>Coccinelloidea</taxon>
        <taxon>Coccinellidae</taxon>
        <taxon>Epilachninae</taxon>
        <taxon>Epilachnini</taxon>
        <taxon>Henosepilachna</taxon>
    </lineage>
</organism>
<feature type="compositionally biased region" description="Basic and acidic residues" evidence="5">
    <location>
        <begin position="308"/>
        <end position="319"/>
    </location>
</feature>
<feature type="compositionally biased region" description="Polar residues" evidence="5">
    <location>
        <begin position="740"/>
        <end position="749"/>
    </location>
</feature>
<dbReference type="Gene3D" id="6.10.140.2220">
    <property type="match status" value="1"/>
</dbReference>
<proteinExistence type="predicted"/>
<feature type="region of interest" description="Disordered" evidence="5">
    <location>
        <begin position="161"/>
        <end position="182"/>
    </location>
</feature>
<gene>
    <name evidence="7" type="ORF">WA026_001672</name>
</gene>
<reference evidence="7 8" key="1">
    <citation type="submission" date="2023-03" db="EMBL/GenBank/DDBJ databases">
        <title>Genome insight into feeding habits of ladybird beetles.</title>
        <authorList>
            <person name="Li H.-S."/>
            <person name="Huang Y.-H."/>
            <person name="Pang H."/>
        </authorList>
    </citation>
    <scope>NUCLEOTIDE SEQUENCE [LARGE SCALE GENOMIC DNA]</scope>
    <source>
        <strain evidence="7">SYSU_2023b</strain>
        <tissue evidence="7">Whole body</tissue>
    </source>
</reference>
<sequence>MSNRLHIRDPMNNRHYSKNRMPPVGRSRRFTASSTRTASEKYEIKTRGKPTHDPNKSSLLNIDDKCMETTSSVKGDKEIYAVKSLRKCANVSTVAVESRKKCAVNLKTSELKCHTARSLLEPQVVGSVNSNIKKAKNKISKHSIDIKKAIRCTIKETTGHNSSTSNYEAVEPKNSSTMTTLSDPNSLLCKTSSKIYTNIADSDSTSTQTRSAKRKDECRKPKHSTTPTVKKFPHQNDPRLTAIVNRGTENTSLKKLKVESIRRSLDIKRLDNELVTGPVSPNDKSASSMNKSSKTDHPYRPNSIKMKHGCDFKQSKSEVSDSQTSRKTKTIECNNSFKRDENSIRRDAKNSISASNLEEHISKNLQNESKQVTAFDKEQDEEMKFVPEPVKELNRNSKKDIVKNSADNFRRKYPFRQTSLTCEDAYVTPKPISNRRKTIHFSSFLKDTEISKNNTPALSCLSVIAETSPLTAMTNPSNHLEQLKQFETPNNTPQDVSAETTQLITKEVAMIDVSNHSEKTKQVRTLRITCQDGDVSGSEIISNVALEANSDHEQQIIVPKNENKFLKITKSPSHISPENNLEKCCARFSPGNENRQMMSDFIEKEVTERDTEKTLKEFEFCTNLKNFKKGYEECCVEMKTVNSIHALTQIESESHNETGERDVNMKICSAPFSYKDVKRKKLSMPKLEVTERRQIKKKASRDITELNLKFATSLEKEDNPKYVQSSKEAHANHEPAAPLPSQTVPNLSDQNQSPNPIILNFYSLELGRIYYPFYDKVVYVLKGYIPLHKAYRISYKIVYDTFRRFPHSFNNFSQESLNLDMSIQNRMKLCSRYLLDAILKLPTDLPQFNFTHFLRLITQLLNRSGIPVSVPVVVQHLLAVMLACNLDYKQNKTSDIFKKNLEFFSDAFDNKNGTYQPEFGMTFSQRCLLKMQVLTYLQLYQNQKIFFESSKLLHHSYSRQQHYLQNVNSNNIQQTFGTCRNEYPTNETQNSVIQNSNQSNVAPMQVVVRNTRNITSSSSRQPPTSTSDRNNCTFMNVTIPMNYPIQTNSINSVTDEIKISENPPVNTMSNNQVLPILPMINSSVPGSRIQDHSSSLQVIPQMTPADVPYTVKKEQTPLNEFNIDVINGKSSGEAKKYESSDNCVGSTSLAVKIKEEIVEKFPFCEDKINDDHTSLGVKIKEEFFEKFPFSEDKMNDDHTSLGVKIKEEFVEKFPFSEDKMNDDHTSLGVQIKEEIVEKFPFCDDEIIDLTWIDDFNEEELRKEDNGYEEDNGFMCIKEEPSVICTEVPSSPEDSGMDSPPIQMEYPLLILENRLCLCGKTANYLCHCNTVMYCSQECQFTDWPKHRKGCHSSSAT</sequence>
<dbReference type="PROSITE" id="PS50865">
    <property type="entry name" value="ZF_MYND_2"/>
    <property type="match status" value="1"/>
</dbReference>